<feature type="domain" description="SMP-LTD" evidence="14">
    <location>
        <begin position="292"/>
        <end position="546"/>
    </location>
</feature>
<dbReference type="CDD" id="cd04052">
    <property type="entry name" value="C2B_Tricalbin-like"/>
    <property type="match status" value="1"/>
</dbReference>
<protein>
    <submittedName>
        <fullName evidence="15">C2 domain protein</fullName>
    </submittedName>
</protein>
<dbReference type="PANTHER" id="PTHR47348">
    <property type="entry name" value="MEIOTICALLY UP-REGULATED GENE 190 PROTEIN"/>
    <property type="match status" value="1"/>
</dbReference>
<evidence type="ECO:0000256" key="3">
    <source>
        <dbReference type="ARBA" id="ARBA00022553"/>
    </source>
</evidence>
<feature type="region of interest" description="Disordered" evidence="11">
    <location>
        <begin position="153"/>
        <end position="181"/>
    </location>
</feature>
<dbReference type="PROSITE" id="PS50004">
    <property type="entry name" value="C2"/>
    <property type="match status" value="2"/>
</dbReference>
<feature type="domain" description="C2" evidence="13">
    <location>
        <begin position="544"/>
        <end position="669"/>
    </location>
</feature>
<proteinExistence type="predicted"/>
<evidence type="ECO:0000256" key="4">
    <source>
        <dbReference type="ARBA" id="ARBA00022692"/>
    </source>
</evidence>
<feature type="domain" description="C2" evidence="13">
    <location>
        <begin position="729"/>
        <end position="871"/>
    </location>
</feature>
<evidence type="ECO:0000256" key="11">
    <source>
        <dbReference type="SAM" id="MobiDB-lite"/>
    </source>
</evidence>
<dbReference type="Proteomes" id="UP000321518">
    <property type="component" value="Unassembled WGS sequence"/>
</dbReference>
<dbReference type="InterPro" id="IPR037767">
    <property type="entry name" value="C2A_Mug190-like"/>
</dbReference>
<feature type="region of interest" description="Disordered" evidence="11">
    <location>
        <begin position="724"/>
        <end position="744"/>
    </location>
</feature>
<dbReference type="CDD" id="cd04041">
    <property type="entry name" value="C2A_fungal"/>
    <property type="match status" value="1"/>
</dbReference>
<keyword evidence="8" id="KW-0445">Lipid transport</keyword>
<dbReference type="SMART" id="SM00239">
    <property type="entry name" value="C2"/>
    <property type="match status" value="2"/>
</dbReference>
<sequence>MSGVNSAPERLPQINKAAYDAQIHQPGEGYSGKNKVPTVSAFLARQEAMTEDHSAEGDKLRESRAQEAQAEQAKRGREGGSAADVSDGAKTDAAAQGKSAGQLEKEEMMKKARANHQPNAKDFEAQGEREVFDPVTHKMVVIRDAKLEDFQKPKLFDPQNLDPSNLGTGGPSTNPPSNAGASIKHTTPLPVEPSNINFFPYPPPVDQNGLKAITRTINSYAFAILAGLGVIWFFTAWRAGWAAFIFRSQIIGAVALCVFLAHGIVVRKIEKELERIRLEMHKQRGQQFAPPTPESVEWLNSFTKVIWPLINPDMFTSIVDMIEDTLQASLPGFVDAVKIEDMTIGKNAFRILNMRALPDQPTDPDYPKEEWIDQGDREAALDPNRRSKKEGKKGEQADEVMKQENPEDEDQTGDYVNYEISFAYFAPPGKEKLHGENISLIIQFFLGMHDLFHLPVPIWIAVESIVGTIRLRCQMVAQAPFIRNVTFTLMGVPAIEASAIPLSRALPNVLDLPLISGFVKSAIAAASSIYVRPLLVAPKSMTMNIAQLLAGDGVKRDTAGLGVFCVTIHHAEKLSAQDDNGFSDPYVVVAYSKFGKPLFSTRIIREDLNPVWEQTAFILVSADEVRAAENLSIQLWDSDRVSADDLVGRIQVPITELMLKPNEMQHRTDTLMGFEDADEMSGTLTWSVAYYEKAKLNPDLKEEPGIDHSLPKELQDHPQLKIEENKQDTPEEADVERTPPDPQYPSGILSVIIHQIQSLERQNLTGATGKNREGQAGQDTDEASEQNGNLPSAYCEIVVNDDLCYRTRVKQYTTFPFFEAGTELFVRDYTKTSLRVVVRDARLREHDPILGIVDLPLQKTLAHASQVTRTYSLQGGVGWGKVNISILFKGVQMNLPKELSGWETGTVEVKGPIKVEAVAGADFEWREKKLVLSTSEARTKISARAANSVGDGALEWNVDEDIRLPVYDRYSSALYFDYGGSSVKIGPVGSKRDAFAALWLTELVDDEPKEVRLPVIVAKSPSVRFNYINEQCQKTHDYEIVGYLTTTVVLDSGLDADHEKYATTQTARHEFEQYDRVEGQAAQAETNAHANDDGVIDKDEQKQIDRAHKKALASRHRGKMQFRPYRTAVWAKDGFKDRARGLKEKLTGGGRKEETIATEGA</sequence>
<dbReference type="GO" id="GO:0005789">
    <property type="term" value="C:endoplasmic reticulum membrane"/>
    <property type="evidence" value="ECO:0007669"/>
    <property type="project" value="UniProtKB-SubCell"/>
</dbReference>
<organism evidence="15 16">
    <name type="scientific">Rhodotorula toruloides</name>
    <name type="common">Yeast</name>
    <name type="synonym">Rhodosporidium toruloides</name>
    <dbReference type="NCBI Taxonomy" id="5286"/>
    <lineage>
        <taxon>Eukaryota</taxon>
        <taxon>Fungi</taxon>
        <taxon>Dikarya</taxon>
        <taxon>Basidiomycota</taxon>
        <taxon>Pucciniomycotina</taxon>
        <taxon>Microbotryomycetes</taxon>
        <taxon>Sporidiobolales</taxon>
        <taxon>Sporidiobolaceae</taxon>
        <taxon>Rhodotorula</taxon>
    </lineage>
</organism>
<evidence type="ECO:0000256" key="10">
    <source>
        <dbReference type="ARBA" id="ARBA00023136"/>
    </source>
</evidence>
<feature type="transmembrane region" description="Helical" evidence="12">
    <location>
        <begin position="217"/>
        <end position="235"/>
    </location>
</feature>
<gene>
    <name evidence="15" type="ORF">Rt10032_c01g0153</name>
</gene>
<feature type="compositionally biased region" description="Basic and acidic residues" evidence="11">
    <location>
        <begin position="48"/>
        <end position="65"/>
    </location>
</feature>
<accession>A0A511K820</accession>
<dbReference type="EMBL" id="BJWK01000001">
    <property type="protein sequence ID" value="GEM06136.1"/>
    <property type="molecule type" value="Genomic_DNA"/>
</dbReference>
<dbReference type="PROSITE" id="PS51847">
    <property type="entry name" value="SMP"/>
    <property type="match status" value="1"/>
</dbReference>
<dbReference type="InterPro" id="IPR031468">
    <property type="entry name" value="SMP_LBD"/>
</dbReference>
<dbReference type="GO" id="GO:0006869">
    <property type="term" value="P:lipid transport"/>
    <property type="evidence" value="ECO:0007669"/>
    <property type="project" value="UniProtKB-KW"/>
</dbReference>
<evidence type="ECO:0000256" key="8">
    <source>
        <dbReference type="ARBA" id="ARBA00023055"/>
    </source>
</evidence>
<feature type="region of interest" description="Disordered" evidence="11">
    <location>
        <begin position="1"/>
        <end position="125"/>
    </location>
</feature>
<evidence type="ECO:0000256" key="9">
    <source>
        <dbReference type="ARBA" id="ARBA00023121"/>
    </source>
</evidence>
<dbReference type="InterPro" id="IPR057349">
    <property type="entry name" value="C2_Mug190_3rd"/>
</dbReference>
<dbReference type="Pfam" id="PF25331">
    <property type="entry name" value="C2_Mug190_3rd"/>
    <property type="match status" value="1"/>
</dbReference>
<feature type="compositionally biased region" description="Basic and acidic residues" evidence="11">
    <location>
        <begin position="392"/>
        <end position="405"/>
    </location>
</feature>
<feature type="compositionally biased region" description="Polar residues" evidence="11">
    <location>
        <begin position="161"/>
        <end position="180"/>
    </location>
</feature>
<keyword evidence="10 12" id="KW-0472">Membrane</keyword>
<feature type="transmembrane region" description="Helical" evidence="12">
    <location>
        <begin position="241"/>
        <end position="266"/>
    </location>
</feature>
<keyword evidence="5" id="KW-0677">Repeat</keyword>
<evidence type="ECO:0000259" key="14">
    <source>
        <dbReference type="PROSITE" id="PS51847"/>
    </source>
</evidence>
<dbReference type="CDD" id="cd21676">
    <property type="entry name" value="SMP_Mug190"/>
    <property type="match status" value="1"/>
</dbReference>
<evidence type="ECO:0000256" key="1">
    <source>
        <dbReference type="ARBA" id="ARBA00004586"/>
    </source>
</evidence>
<dbReference type="InterPro" id="IPR000008">
    <property type="entry name" value="C2_dom"/>
</dbReference>
<feature type="compositionally biased region" description="Basic and acidic residues" evidence="11">
    <location>
        <begin position="365"/>
        <end position="385"/>
    </location>
</feature>
<evidence type="ECO:0000256" key="2">
    <source>
        <dbReference type="ARBA" id="ARBA00022448"/>
    </source>
</evidence>
<keyword evidence="6" id="KW-0256">Endoplasmic reticulum</keyword>
<dbReference type="SUPFAM" id="SSF49562">
    <property type="entry name" value="C2 domain (Calcium/lipid-binding domain, CaLB)"/>
    <property type="match status" value="2"/>
</dbReference>
<comment type="caution">
    <text evidence="15">The sequence shown here is derived from an EMBL/GenBank/DDBJ whole genome shotgun (WGS) entry which is preliminary data.</text>
</comment>
<evidence type="ECO:0000256" key="7">
    <source>
        <dbReference type="ARBA" id="ARBA00022989"/>
    </source>
</evidence>
<feature type="region of interest" description="Disordered" evidence="11">
    <location>
        <begin position="766"/>
        <end position="788"/>
    </location>
</feature>
<dbReference type="OrthoDB" id="419768at2759"/>
<comment type="subcellular location">
    <subcellularLocation>
        <location evidence="1">Endoplasmic reticulum membrane</location>
    </subcellularLocation>
</comment>
<evidence type="ECO:0000256" key="6">
    <source>
        <dbReference type="ARBA" id="ARBA00022824"/>
    </source>
</evidence>
<dbReference type="GO" id="GO:0061817">
    <property type="term" value="P:endoplasmic reticulum-plasma membrane tethering"/>
    <property type="evidence" value="ECO:0007669"/>
    <property type="project" value="InterPro"/>
</dbReference>
<feature type="compositionally biased region" description="Basic and acidic residues" evidence="11">
    <location>
        <begin position="724"/>
        <end position="739"/>
    </location>
</feature>
<evidence type="ECO:0000259" key="13">
    <source>
        <dbReference type="PROSITE" id="PS50004"/>
    </source>
</evidence>
<evidence type="ECO:0000256" key="5">
    <source>
        <dbReference type="ARBA" id="ARBA00022737"/>
    </source>
</evidence>
<dbReference type="Pfam" id="PF25669">
    <property type="entry name" value="SMP_MUG190-like"/>
    <property type="match status" value="1"/>
</dbReference>
<keyword evidence="3" id="KW-0597">Phosphoprotein</keyword>
<evidence type="ECO:0000313" key="16">
    <source>
        <dbReference type="Proteomes" id="UP000321518"/>
    </source>
</evidence>
<keyword evidence="7 12" id="KW-1133">Transmembrane helix</keyword>
<name>A0A511K820_RHOTO</name>
<dbReference type="PANTHER" id="PTHR47348:SF3">
    <property type="entry name" value="MEIOTICALLY UP-REGULATED GENE 190 PROTEIN"/>
    <property type="match status" value="1"/>
</dbReference>
<reference evidence="15 16" key="1">
    <citation type="submission" date="2019-07" db="EMBL/GenBank/DDBJ databases">
        <title>Rhodotorula toruloides NBRC10032 genome sequencing.</title>
        <authorList>
            <person name="Shida Y."/>
            <person name="Takaku H."/>
            <person name="Ogasawara W."/>
            <person name="Mori K."/>
        </authorList>
    </citation>
    <scope>NUCLEOTIDE SEQUENCE [LARGE SCALE GENOMIC DNA]</scope>
    <source>
        <strain evidence="15 16">NBRC10032</strain>
    </source>
</reference>
<feature type="region of interest" description="Disordered" evidence="11">
    <location>
        <begin position="359"/>
        <end position="412"/>
    </location>
</feature>
<evidence type="ECO:0000256" key="12">
    <source>
        <dbReference type="SAM" id="Phobius"/>
    </source>
</evidence>
<dbReference type="InterPro" id="IPR035892">
    <property type="entry name" value="C2_domain_sf"/>
</dbReference>
<dbReference type="InterPro" id="IPR037765">
    <property type="entry name" value="C2B_Tricalbin"/>
</dbReference>
<dbReference type="AlphaFoldDB" id="A0A511K820"/>
<keyword evidence="9" id="KW-0446">Lipid-binding</keyword>
<dbReference type="Gene3D" id="2.60.40.150">
    <property type="entry name" value="C2 domain"/>
    <property type="match status" value="2"/>
</dbReference>
<dbReference type="GO" id="GO:0008289">
    <property type="term" value="F:lipid binding"/>
    <property type="evidence" value="ECO:0007669"/>
    <property type="project" value="UniProtKB-KW"/>
</dbReference>
<evidence type="ECO:0000313" key="15">
    <source>
        <dbReference type="EMBL" id="GEM06136.1"/>
    </source>
</evidence>
<keyword evidence="4 12" id="KW-0812">Transmembrane</keyword>
<keyword evidence="2" id="KW-0813">Transport</keyword>
<dbReference type="Pfam" id="PF00168">
    <property type="entry name" value="C2"/>
    <property type="match status" value="2"/>
</dbReference>